<name>A0A0B6Z1R3_9EUPU</name>
<feature type="non-terminal residue" evidence="2">
    <location>
        <position position="1"/>
    </location>
</feature>
<accession>A0A0B6Z1R3</accession>
<feature type="region of interest" description="Disordered" evidence="1">
    <location>
        <begin position="42"/>
        <end position="80"/>
    </location>
</feature>
<feature type="non-terminal residue" evidence="2">
    <location>
        <position position="186"/>
    </location>
</feature>
<protein>
    <submittedName>
        <fullName evidence="2">Uncharacterized protein</fullName>
    </submittedName>
</protein>
<evidence type="ECO:0000313" key="2">
    <source>
        <dbReference type="EMBL" id="CEK62367.1"/>
    </source>
</evidence>
<dbReference type="AlphaFoldDB" id="A0A0B6Z1R3"/>
<gene>
    <name evidence="2" type="primary">ORF44983</name>
</gene>
<feature type="region of interest" description="Disordered" evidence="1">
    <location>
        <begin position="106"/>
        <end position="148"/>
    </location>
</feature>
<organism evidence="2">
    <name type="scientific">Arion vulgaris</name>
    <dbReference type="NCBI Taxonomy" id="1028688"/>
    <lineage>
        <taxon>Eukaryota</taxon>
        <taxon>Metazoa</taxon>
        <taxon>Spiralia</taxon>
        <taxon>Lophotrochozoa</taxon>
        <taxon>Mollusca</taxon>
        <taxon>Gastropoda</taxon>
        <taxon>Heterobranchia</taxon>
        <taxon>Euthyneura</taxon>
        <taxon>Panpulmonata</taxon>
        <taxon>Eupulmonata</taxon>
        <taxon>Stylommatophora</taxon>
        <taxon>Helicina</taxon>
        <taxon>Arionoidea</taxon>
        <taxon>Arionidae</taxon>
        <taxon>Arion</taxon>
    </lineage>
</organism>
<reference evidence="2" key="1">
    <citation type="submission" date="2014-12" db="EMBL/GenBank/DDBJ databases">
        <title>Insight into the proteome of Arion vulgaris.</title>
        <authorList>
            <person name="Aradska J."/>
            <person name="Bulat T."/>
            <person name="Smidak R."/>
            <person name="Sarate P."/>
            <person name="Gangsoo J."/>
            <person name="Sialana F."/>
            <person name="Bilban M."/>
            <person name="Lubec G."/>
        </authorList>
    </citation>
    <scope>NUCLEOTIDE SEQUENCE</scope>
    <source>
        <tissue evidence="2">Skin</tissue>
    </source>
</reference>
<proteinExistence type="predicted"/>
<dbReference type="EMBL" id="HACG01015502">
    <property type="protein sequence ID" value="CEK62367.1"/>
    <property type="molecule type" value="Transcribed_RNA"/>
</dbReference>
<evidence type="ECO:0000256" key="1">
    <source>
        <dbReference type="SAM" id="MobiDB-lite"/>
    </source>
</evidence>
<feature type="compositionally biased region" description="Basic residues" evidence="1">
    <location>
        <begin position="45"/>
        <end position="54"/>
    </location>
</feature>
<sequence>LLKIRTSKHLSHVTNASQNKNRYIAVRSKTNRTLQTHLEMDKFKRSSYHNHGTKKLSCSSSSQTPPRSHKKHSSLKHSSDMKATFASGKAVCGCKLNQSKCSKIIKSRSETRSNHSSHTISTSETSSSSSQLTKTSKDSDTKSGIYHCRSNRQDNAVYQTLHIKQEKQGTHTFTIADLSDHESSSC</sequence>
<feature type="compositionally biased region" description="Low complexity" evidence="1">
    <location>
        <begin position="114"/>
        <end position="134"/>
    </location>
</feature>